<accession>A0A8J5RUB6</accession>
<evidence type="ECO:0000313" key="2">
    <source>
        <dbReference type="EMBL" id="KAG8054682.1"/>
    </source>
</evidence>
<reference evidence="2" key="1">
    <citation type="journal article" date="2021" name="bioRxiv">
        <title>Whole Genome Assembly and Annotation of Northern Wild Rice, Zizania palustris L., Supports a Whole Genome Duplication in the Zizania Genus.</title>
        <authorList>
            <person name="Haas M."/>
            <person name="Kono T."/>
            <person name="Macchietto M."/>
            <person name="Millas R."/>
            <person name="McGilp L."/>
            <person name="Shao M."/>
            <person name="Duquette J."/>
            <person name="Hirsch C.N."/>
            <person name="Kimball J."/>
        </authorList>
    </citation>
    <scope>NUCLEOTIDE SEQUENCE</scope>
    <source>
        <tissue evidence="2">Fresh leaf tissue</tissue>
    </source>
</reference>
<sequence length="213" mass="23661">MPETYGLVFARPATSTARSILSLPFVDTSYMYRVVMASLAPHESPVAVAMVLVQVSSCVRRCPCGVSFTKHGSGRQATPAHRTRRWRFAIRARRLDEEARACRFRCEAPFAARATGRGWDVPPGRAPRANRRTLHRPRTRYTSEAQNVRAATNGTDDAREDVRGRDPERQKPAVRPSGLLPACHLLPLHRAPHVWYTVTTCAACVFLAAASAR</sequence>
<gene>
    <name evidence="2" type="ORF">GUJ93_ZPchr0001g29487</name>
</gene>
<reference evidence="2" key="2">
    <citation type="submission" date="2021-02" db="EMBL/GenBank/DDBJ databases">
        <authorList>
            <person name="Kimball J.A."/>
            <person name="Haas M.W."/>
            <person name="Macchietto M."/>
            <person name="Kono T."/>
            <person name="Duquette J."/>
            <person name="Shao M."/>
        </authorList>
    </citation>
    <scope>NUCLEOTIDE SEQUENCE</scope>
    <source>
        <tissue evidence="2">Fresh leaf tissue</tissue>
    </source>
</reference>
<comment type="caution">
    <text evidence="2">The sequence shown here is derived from an EMBL/GenBank/DDBJ whole genome shotgun (WGS) entry which is preliminary data.</text>
</comment>
<evidence type="ECO:0000313" key="3">
    <source>
        <dbReference type="Proteomes" id="UP000729402"/>
    </source>
</evidence>
<organism evidence="2 3">
    <name type="scientific">Zizania palustris</name>
    <name type="common">Northern wild rice</name>
    <dbReference type="NCBI Taxonomy" id="103762"/>
    <lineage>
        <taxon>Eukaryota</taxon>
        <taxon>Viridiplantae</taxon>
        <taxon>Streptophyta</taxon>
        <taxon>Embryophyta</taxon>
        <taxon>Tracheophyta</taxon>
        <taxon>Spermatophyta</taxon>
        <taxon>Magnoliopsida</taxon>
        <taxon>Liliopsida</taxon>
        <taxon>Poales</taxon>
        <taxon>Poaceae</taxon>
        <taxon>BOP clade</taxon>
        <taxon>Oryzoideae</taxon>
        <taxon>Oryzeae</taxon>
        <taxon>Zizaniinae</taxon>
        <taxon>Zizania</taxon>
    </lineage>
</organism>
<feature type="compositionally biased region" description="Basic and acidic residues" evidence="1">
    <location>
        <begin position="156"/>
        <end position="171"/>
    </location>
</feature>
<evidence type="ECO:0000256" key="1">
    <source>
        <dbReference type="SAM" id="MobiDB-lite"/>
    </source>
</evidence>
<dbReference type="EMBL" id="JAAALK010000288">
    <property type="protein sequence ID" value="KAG8054682.1"/>
    <property type="molecule type" value="Genomic_DNA"/>
</dbReference>
<feature type="region of interest" description="Disordered" evidence="1">
    <location>
        <begin position="140"/>
        <end position="176"/>
    </location>
</feature>
<proteinExistence type="predicted"/>
<feature type="compositionally biased region" description="Polar residues" evidence="1">
    <location>
        <begin position="140"/>
        <end position="155"/>
    </location>
</feature>
<protein>
    <submittedName>
        <fullName evidence="2">Uncharacterized protein</fullName>
    </submittedName>
</protein>
<dbReference type="Proteomes" id="UP000729402">
    <property type="component" value="Unassembled WGS sequence"/>
</dbReference>
<dbReference type="AlphaFoldDB" id="A0A8J5RUB6"/>
<keyword evidence="3" id="KW-1185">Reference proteome</keyword>
<name>A0A8J5RUB6_ZIZPA</name>